<feature type="binding site" evidence="14">
    <location>
        <begin position="122"/>
        <end position="128"/>
    </location>
    <ligand>
        <name>ATP</name>
        <dbReference type="ChEBI" id="CHEBI:30616"/>
    </ligand>
</feature>
<keyword evidence="7 14" id="KW-0547">Nucleotide-binding</keyword>
<name>A0A369A6H9_9FLAO</name>
<dbReference type="InterPro" id="IPR013221">
    <property type="entry name" value="Mur_ligase_cen"/>
</dbReference>
<reference evidence="18 19" key="1">
    <citation type="submission" date="2018-07" db="EMBL/GenBank/DDBJ databases">
        <title>Genomic Encyclopedia of Type Strains, Phase IV (KMG-IV): sequencing the most valuable type-strain genomes for metagenomic binning, comparative biology and taxonomic classification.</title>
        <authorList>
            <person name="Goeker M."/>
        </authorList>
    </citation>
    <scope>NUCLEOTIDE SEQUENCE [LARGE SCALE GENOMIC DNA]</scope>
    <source>
        <strain evidence="18 19">DSM 21410</strain>
    </source>
</reference>
<dbReference type="PANTHER" id="PTHR43445:SF3">
    <property type="entry name" value="UDP-N-ACETYLMURAMATE--L-ALANINE LIGASE"/>
    <property type="match status" value="1"/>
</dbReference>
<keyword evidence="5 14" id="KW-0436">Ligase</keyword>
<dbReference type="InterPro" id="IPR036615">
    <property type="entry name" value="Mur_ligase_C_dom_sf"/>
</dbReference>
<evidence type="ECO:0000313" key="19">
    <source>
        <dbReference type="Proteomes" id="UP000253517"/>
    </source>
</evidence>
<proteinExistence type="inferred from homology"/>
<dbReference type="SUPFAM" id="SSF53244">
    <property type="entry name" value="MurD-like peptide ligases, peptide-binding domain"/>
    <property type="match status" value="1"/>
</dbReference>
<evidence type="ECO:0000256" key="3">
    <source>
        <dbReference type="ARBA" id="ARBA00012211"/>
    </source>
</evidence>
<evidence type="ECO:0000256" key="13">
    <source>
        <dbReference type="ARBA" id="ARBA00047833"/>
    </source>
</evidence>
<dbReference type="Pfam" id="PF02875">
    <property type="entry name" value="Mur_ligase_C"/>
    <property type="match status" value="1"/>
</dbReference>
<evidence type="ECO:0000256" key="2">
    <source>
        <dbReference type="ARBA" id="ARBA00004752"/>
    </source>
</evidence>
<evidence type="ECO:0000256" key="6">
    <source>
        <dbReference type="ARBA" id="ARBA00022618"/>
    </source>
</evidence>
<evidence type="ECO:0000256" key="9">
    <source>
        <dbReference type="ARBA" id="ARBA00022960"/>
    </source>
</evidence>
<comment type="subcellular location">
    <subcellularLocation>
        <location evidence="1 14">Cytoplasm</location>
    </subcellularLocation>
</comment>
<dbReference type="EMBL" id="QPJS01000001">
    <property type="protein sequence ID" value="RCX04751.1"/>
    <property type="molecule type" value="Genomic_DNA"/>
</dbReference>
<dbReference type="SUPFAM" id="SSF53623">
    <property type="entry name" value="MurD-like peptide ligases, catalytic domain"/>
    <property type="match status" value="1"/>
</dbReference>
<evidence type="ECO:0000256" key="11">
    <source>
        <dbReference type="ARBA" id="ARBA00023306"/>
    </source>
</evidence>
<dbReference type="UniPathway" id="UPA00219"/>
<organism evidence="18 19">
    <name type="scientific">Schleiferia thermophila</name>
    <dbReference type="NCBI Taxonomy" id="884107"/>
    <lineage>
        <taxon>Bacteria</taxon>
        <taxon>Pseudomonadati</taxon>
        <taxon>Bacteroidota</taxon>
        <taxon>Flavobacteriia</taxon>
        <taxon>Flavobacteriales</taxon>
        <taxon>Schleiferiaceae</taxon>
        <taxon>Schleiferia</taxon>
    </lineage>
</organism>
<dbReference type="NCBIfam" id="TIGR01082">
    <property type="entry name" value="murC"/>
    <property type="match status" value="1"/>
</dbReference>
<evidence type="ECO:0000256" key="1">
    <source>
        <dbReference type="ARBA" id="ARBA00004496"/>
    </source>
</evidence>
<dbReference type="PANTHER" id="PTHR43445">
    <property type="entry name" value="UDP-N-ACETYLMURAMATE--L-ALANINE LIGASE-RELATED"/>
    <property type="match status" value="1"/>
</dbReference>
<dbReference type="InterPro" id="IPR000713">
    <property type="entry name" value="Mur_ligase_N"/>
</dbReference>
<dbReference type="InterPro" id="IPR005758">
    <property type="entry name" value="UDP-N-AcMur_Ala_ligase_MurC"/>
</dbReference>
<accession>A0A369A6H9</accession>
<dbReference type="GO" id="GO:0051301">
    <property type="term" value="P:cell division"/>
    <property type="evidence" value="ECO:0007669"/>
    <property type="project" value="UniProtKB-KW"/>
</dbReference>
<comment type="pathway">
    <text evidence="2 14">Cell wall biogenesis; peptidoglycan biosynthesis.</text>
</comment>
<evidence type="ECO:0000259" key="15">
    <source>
        <dbReference type="Pfam" id="PF01225"/>
    </source>
</evidence>
<keyword evidence="10 14" id="KW-0573">Peptidoglycan synthesis</keyword>
<keyword evidence="12 14" id="KW-0961">Cell wall biogenesis/degradation</keyword>
<dbReference type="SUPFAM" id="SSF51984">
    <property type="entry name" value="MurCD N-terminal domain"/>
    <property type="match status" value="1"/>
</dbReference>
<comment type="similarity">
    <text evidence="14">Belongs to the MurCDEF family.</text>
</comment>
<dbReference type="Pfam" id="PF01225">
    <property type="entry name" value="Mur_ligase"/>
    <property type="match status" value="1"/>
</dbReference>
<keyword evidence="4 14" id="KW-0963">Cytoplasm</keyword>
<dbReference type="GO" id="GO:0008360">
    <property type="term" value="P:regulation of cell shape"/>
    <property type="evidence" value="ECO:0007669"/>
    <property type="project" value="UniProtKB-KW"/>
</dbReference>
<keyword evidence="19" id="KW-1185">Reference proteome</keyword>
<dbReference type="InterPro" id="IPR004101">
    <property type="entry name" value="Mur_ligase_C"/>
</dbReference>
<evidence type="ECO:0000256" key="4">
    <source>
        <dbReference type="ARBA" id="ARBA00022490"/>
    </source>
</evidence>
<protein>
    <recommendedName>
        <fullName evidence="3 14">UDP-N-acetylmuramate--L-alanine ligase</fullName>
        <ecNumber evidence="3 14">6.3.2.8</ecNumber>
    </recommendedName>
    <alternativeName>
        <fullName evidence="14">UDP-N-acetylmuramoyl-L-alanine synthetase</fullName>
    </alternativeName>
</protein>
<comment type="function">
    <text evidence="14">Cell wall formation.</text>
</comment>
<dbReference type="GO" id="GO:0005524">
    <property type="term" value="F:ATP binding"/>
    <property type="evidence" value="ECO:0007669"/>
    <property type="project" value="UniProtKB-UniRule"/>
</dbReference>
<feature type="domain" description="Mur ligase N-terminal catalytic" evidence="15">
    <location>
        <begin position="12"/>
        <end position="114"/>
    </location>
</feature>
<dbReference type="InterPro" id="IPR050061">
    <property type="entry name" value="MurCDEF_pg_biosynth"/>
</dbReference>
<gene>
    <name evidence="14" type="primary">murC</name>
    <name evidence="18" type="ORF">DES35_10121</name>
</gene>
<evidence type="ECO:0000256" key="10">
    <source>
        <dbReference type="ARBA" id="ARBA00022984"/>
    </source>
</evidence>
<dbReference type="InterPro" id="IPR036565">
    <property type="entry name" value="Mur-like_cat_sf"/>
</dbReference>
<evidence type="ECO:0000256" key="5">
    <source>
        <dbReference type="ARBA" id="ARBA00022598"/>
    </source>
</evidence>
<dbReference type="GO" id="GO:0071555">
    <property type="term" value="P:cell wall organization"/>
    <property type="evidence" value="ECO:0007669"/>
    <property type="project" value="UniProtKB-KW"/>
</dbReference>
<feature type="domain" description="Mur ligase C-terminal" evidence="16">
    <location>
        <begin position="313"/>
        <end position="440"/>
    </location>
</feature>
<dbReference type="HAMAP" id="MF_00046">
    <property type="entry name" value="MurC"/>
    <property type="match status" value="1"/>
</dbReference>
<dbReference type="Pfam" id="PF08245">
    <property type="entry name" value="Mur_ligase_M"/>
    <property type="match status" value="1"/>
</dbReference>
<keyword evidence="6 14" id="KW-0132">Cell division</keyword>
<dbReference type="GO" id="GO:0008763">
    <property type="term" value="F:UDP-N-acetylmuramate-L-alanine ligase activity"/>
    <property type="evidence" value="ECO:0007669"/>
    <property type="project" value="UniProtKB-UniRule"/>
</dbReference>
<dbReference type="AlphaFoldDB" id="A0A369A6H9"/>
<evidence type="ECO:0000256" key="14">
    <source>
        <dbReference type="HAMAP-Rule" id="MF_00046"/>
    </source>
</evidence>
<evidence type="ECO:0000256" key="7">
    <source>
        <dbReference type="ARBA" id="ARBA00022741"/>
    </source>
</evidence>
<evidence type="ECO:0000313" key="18">
    <source>
        <dbReference type="EMBL" id="RCX04751.1"/>
    </source>
</evidence>
<dbReference type="Gene3D" id="3.90.190.20">
    <property type="entry name" value="Mur ligase, C-terminal domain"/>
    <property type="match status" value="1"/>
</dbReference>
<evidence type="ECO:0000259" key="17">
    <source>
        <dbReference type="Pfam" id="PF08245"/>
    </source>
</evidence>
<keyword evidence="8 14" id="KW-0067">ATP-binding</keyword>
<dbReference type="Gene3D" id="3.40.50.720">
    <property type="entry name" value="NAD(P)-binding Rossmann-like Domain"/>
    <property type="match status" value="1"/>
</dbReference>
<dbReference type="Gene3D" id="3.40.1190.10">
    <property type="entry name" value="Mur-like, catalytic domain"/>
    <property type="match status" value="1"/>
</dbReference>
<keyword evidence="11 14" id="KW-0131">Cell cycle</keyword>
<dbReference type="GO" id="GO:0005737">
    <property type="term" value="C:cytoplasm"/>
    <property type="evidence" value="ECO:0007669"/>
    <property type="project" value="UniProtKB-SubCell"/>
</dbReference>
<comment type="catalytic activity">
    <reaction evidence="13 14">
        <text>UDP-N-acetyl-alpha-D-muramate + L-alanine + ATP = UDP-N-acetyl-alpha-D-muramoyl-L-alanine + ADP + phosphate + H(+)</text>
        <dbReference type="Rhea" id="RHEA:23372"/>
        <dbReference type="ChEBI" id="CHEBI:15378"/>
        <dbReference type="ChEBI" id="CHEBI:30616"/>
        <dbReference type="ChEBI" id="CHEBI:43474"/>
        <dbReference type="ChEBI" id="CHEBI:57972"/>
        <dbReference type="ChEBI" id="CHEBI:70757"/>
        <dbReference type="ChEBI" id="CHEBI:83898"/>
        <dbReference type="ChEBI" id="CHEBI:456216"/>
        <dbReference type="EC" id="6.3.2.8"/>
    </reaction>
</comment>
<comment type="caution">
    <text evidence="18">The sequence shown here is derived from an EMBL/GenBank/DDBJ whole genome shotgun (WGS) entry which is preliminary data.</text>
</comment>
<dbReference type="RefSeq" id="WP_037359637.1">
    <property type="nucleotide sequence ID" value="NZ_BHZF01000001.1"/>
</dbReference>
<keyword evidence="9 14" id="KW-0133">Cell shape</keyword>
<dbReference type="GO" id="GO:0009252">
    <property type="term" value="P:peptidoglycan biosynthetic process"/>
    <property type="evidence" value="ECO:0007669"/>
    <property type="project" value="UniProtKB-UniRule"/>
</dbReference>
<dbReference type="EC" id="6.3.2.8" evidence="3 14"/>
<evidence type="ECO:0000256" key="12">
    <source>
        <dbReference type="ARBA" id="ARBA00023316"/>
    </source>
</evidence>
<evidence type="ECO:0000256" key="8">
    <source>
        <dbReference type="ARBA" id="ARBA00022840"/>
    </source>
</evidence>
<dbReference type="Proteomes" id="UP000253517">
    <property type="component" value="Unassembled WGS sequence"/>
</dbReference>
<evidence type="ECO:0000259" key="16">
    <source>
        <dbReference type="Pfam" id="PF02875"/>
    </source>
</evidence>
<sequence length="457" mass="51328">MNLPLDDFKYCYFIGIGGIGMSAIARYFNTRKAVVSGYDREKSNLTQELEQEGISITYSDRVEDIPMNKIGNANDTLVVYTPAIPSTHPQLNWFETRGYTLVKRAHLLGWITRSSESIAIAGTHGKTTTTALVAHILKRSGRHISAFIGGISANYNTNFLVGTEDTVVVEADEFDRSFLQLTPDWSVITSTDPDHLDVYGNQDGVRQAFIEFAKVARKHGKLVVKATLPVAGDYTYSISEPSAHFYADQIKIYDGKFHFSLHLLDEPVLETYLQVPGFHNVENAVAAAALCYLYGIKTAEISTGIKTFKGVKRRFEIVLSRPEVILIDDYAHHPAEIRALLTSARAFYPGRKITIVFQPHLYSRTRDFYLDFATSLCLADRVLLTEIYPAREEKIEGISEKLIYDNMTITDKHLIQLTRIESEIKNFHFTNDVVILAGAGNISDYVNTIKLILDEGH</sequence>
<feature type="domain" description="Mur ligase central" evidence="17">
    <location>
        <begin position="120"/>
        <end position="290"/>
    </location>
</feature>